<evidence type="ECO:0000313" key="3">
    <source>
        <dbReference type="Proteomes" id="UP000821837"/>
    </source>
</evidence>
<evidence type="ECO:0000313" key="2">
    <source>
        <dbReference type="EMBL" id="KAH7983853.1"/>
    </source>
</evidence>
<sequence>MDELGLVIQNEPTWHTRIGQGACRDTSPDLSIWSDAGAVSWSNSFEDLRSDHRVLCVTVGEDESEMDVCRKARVVDWDKFRENREREKQDGPIADIGEWRIHGTPATVTGDDYSHRRSNEL</sequence>
<reference evidence="2" key="2">
    <citation type="submission" date="2021-09" db="EMBL/GenBank/DDBJ databases">
        <authorList>
            <person name="Jia N."/>
            <person name="Wang J."/>
            <person name="Shi W."/>
            <person name="Du L."/>
            <person name="Sun Y."/>
            <person name="Zhan W."/>
            <person name="Jiang J."/>
            <person name="Wang Q."/>
            <person name="Zhang B."/>
            <person name="Ji P."/>
            <person name="Sakyi L.B."/>
            <person name="Cui X."/>
            <person name="Yuan T."/>
            <person name="Jiang B."/>
            <person name="Yang W."/>
            <person name="Lam T.T.-Y."/>
            <person name="Chang Q."/>
            <person name="Ding S."/>
            <person name="Wang X."/>
            <person name="Zhu J."/>
            <person name="Ruan X."/>
            <person name="Zhao L."/>
            <person name="Wei J."/>
            <person name="Que T."/>
            <person name="Du C."/>
            <person name="Cheng J."/>
            <person name="Dai P."/>
            <person name="Han X."/>
            <person name="Huang E."/>
            <person name="Gao Y."/>
            <person name="Liu J."/>
            <person name="Shao H."/>
            <person name="Ye R."/>
            <person name="Li L."/>
            <person name="Wei W."/>
            <person name="Wang X."/>
            <person name="Wang C."/>
            <person name="Huo Q."/>
            <person name="Li W."/>
            <person name="Guo W."/>
            <person name="Chen H."/>
            <person name="Chen S."/>
            <person name="Zhou L."/>
            <person name="Zhou L."/>
            <person name="Ni X."/>
            <person name="Tian J."/>
            <person name="Zhou Y."/>
            <person name="Sheng Y."/>
            <person name="Liu T."/>
            <person name="Pan Y."/>
            <person name="Xia L."/>
            <person name="Li J."/>
            <person name="Zhao F."/>
            <person name="Cao W."/>
        </authorList>
    </citation>
    <scope>NUCLEOTIDE SEQUENCE</scope>
    <source>
        <strain evidence="2">Rsan-2018</strain>
        <tissue evidence="2">Larvae</tissue>
    </source>
</reference>
<accession>A0A9D4TAL5</accession>
<organism evidence="2 3">
    <name type="scientific">Rhipicephalus sanguineus</name>
    <name type="common">Brown dog tick</name>
    <name type="synonym">Ixodes sanguineus</name>
    <dbReference type="NCBI Taxonomy" id="34632"/>
    <lineage>
        <taxon>Eukaryota</taxon>
        <taxon>Metazoa</taxon>
        <taxon>Ecdysozoa</taxon>
        <taxon>Arthropoda</taxon>
        <taxon>Chelicerata</taxon>
        <taxon>Arachnida</taxon>
        <taxon>Acari</taxon>
        <taxon>Parasitiformes</taxon>
        <taxon>Ixodida</taxon>
        <taxon>Ixodoidea</taxon>
        <taxon>Ixodidae</taxon>
        <taxon>Rhipicephalinae</taxon>
        <taxon>Rhipicephalus</taxon>
        <taxon>Rhipicephalus</taxon>
    </lineage>
</organism>
<feature type="region of interest" description="Disordered" evidence="1">
    <location>
        <begin position="100"/>
        <end position="121"/>
    </location>
</feature>
<protein>
    <recommendedName>
        <fullName evidence="4">Tick transposon</fullName>
    </recommendedName>
</protein>
<dbReference type="AlphaFoldDB" id="A0A9D4TAL5"/>
<name>A0A9D4TAL5_RHISA</name>
<feature type="compositionally biased region" description="Basic and acidic residues" evidence="1">
    <location>
        <begin position="112"/>
        <end position="121"/>
    </location>
</feature>
<evidence type="ECO:0000256" key="1">
    <source>
        <dbReference type="SAM" id="MobiDB-lite"/>
    </source>
</evidence>
<evidence type="ECO:0008006" key="4">
    <source>
        <dbReference type="Google" id="ProtNLM"/>
    </source>
</evidence>
<dbReference type="Proteomes" id="UP000821837">
    <property type="component" value="Chromosome 1"/>
</dbReference>
<dbReference type="EMBL" id="JABSTV010001245">
    <property type="protein sequence ID" value="KAH7983853.1"/>
    <property type="molecule type" value="Genomic_DNA"/>
</dbReference>
<proteinExistence type="predicted"/>
<gene>
    <name evidence="2" type="ORF">HPB52_014784</name>
</gene>
<reference evidence="2" key="1">
    <citation type="journal article" date="2020" name="Cell">
        <title>Large-Scale Comparative Analyses of Tick Genomes Elucidate Their Genetic Diversity and Vector Capacities.</title>
        <authorList>
            <consortium name="Tick Genome and Microbiome Consortium (TIGMIC)"/>
            <person name="Jia N."/>
            <person name="Wang J."/>
            <person name="Shi W."/>
            <person name="Du L."/>
            <person name="Sun Y."/>
            <person name="Zhan W."/>
            <person name="Jiang J.F."/>
            <person name="Wang Q."/>
            <person name="Zhang B."/>
            <person name="Ji P."/>
            <person name="Bell-Sakyi L."/>
            <person name="Cui X.M."/>
            <person name="Yuan T.T."/>
            <person name="Jiang B.G."/>
            <person name="Yang W.F."/>
            <person name="Lam T.T."/>
            <person name="Chang Q.C."/>
            <person name="Ding S.J."/>
            <person name="Wang X.J."/>
            <person name="Zhu J.G."/>
            <person name="Ruan X.D."/>
            <person name="Zhao L."/>
            <person name="Wei J.T."/>
            <person name="Ye R.Z."/>
            <person name="Que T.C."/>
            <person name="Du C.H."/>
            <person name="Zhou Y.H."/>
            <person name="Cheng J.X."/>
            <person name="Dai P.F."/>
            <person name="Guo W.B."/>
            <person name="Han X.H."/>
            <person name="Huang E.J."/>
            <person name="Li L.F."/>
            <person name="Wei W."/>
            <person name="Gao Y.C."/>
            <person name="Liu J.Z."/>
            <person name="Shao H.Z."/>
            <person name="Wang X."/>
            <person name="Wang C.C."/>
            <person name="Yang T.C."/>
            <person name="Huo Q.B."/>
            <person name="Li W."/>
            <person name="Chen H.Y."/>
            <person name="Chen S.E."/>
            <person name="Zhou L.G."/>
            <person name="Ni X.B."/>
            <person name="Tian J.H."/>
            <person name="Sheng Y."/>
            <person name="Liu T."/>
            <person name="Pan Y.S."/>
            <person name="Xia L.Y."/>
            <person name="Li J."/>
            <person name="Zhao F."/>
            <person name="Cao W.C."/>
        </authorList>
    </citation>
    <scope>NUCLEOTIDE SEQUENCE</scope>
    <source>
        <strain evidence="2">Rsan-2018</strain>
    </source>
</reference>
<comment type="caution">
    <text evidence="2">The sequence shown here is derived from an EMBL/GenBank/DDBJ whole genome shotgun (WGS) entry which is preliminary data.</text>
</comment>
<keyword evidence="3" id="KW-1185">Reference proteome</keyword>